<gene>
    <name evidence="4" type="ORF">C7459_10875</name>
</gene>
<dbReference type="InterPro" id="IPR029052">
    <property type="entry name" value="Metallo-depent_PP-like"/>
</dbReference>
<organism evidence="4 5">
    <name type="scientific">Tumebacillus permanentifrigoris</name>
    <dbReference type="NCBI Taxonomy" id="378543"/>
    <lineage>
        <taxon>Bacteria</taxon>
        <taxon>Bacillati</taxon>
        <taxon>Bacillota</taxon>
        <taxon>Bacilli</taxon>
        <taxon>Bacillales</taxon>
        <taxon>Alicyclobacillaceae</taxon>
        <taxon>Tumebacillus</taxon>
    </lineage>
</organism>
<dbReference type="AlphaFoldDB" id="A0A316D8P4"/>
<dbReference type="GO" id="GO:0009245">
    <property type="term" value="P:lipid A biosynthetic process"/>
    <property type="evidence" value="ECO:0007669"/>
    <property type="project" value="TreeGrafter"/>
</dbReference>
<accession>A0A316D8P4</accession>
<dbReference type="GO" id="GO:0046872">
    <property type="term" value="F:metal ion binding"/>
    <property type="evidence" value="ECO:0007669"/>
    <property type="project" value="UniProtKB-KW"/>
</dbReference>
<dbReference type="GO" id="GO:0008758">
    <property type="term" value="F:UDP-2,3-diacylglucosamine hydrolase activity"/>
    <property type="evidence" value="ECO:0007669"/>
    <property type="project" value="TreeGrafter"/>
</dbReference>
<evidence type="ECO:0000256" key="2">
    <source>
        <dbReference type="ARBA" id="ARBA00022801"/>
    </source>
</evidence>
<dbReference type="OrthoDB" id="9780884at2"/>
<dbReference type="Pfam" id="PF00149">
    <property type="entry name" value="Metallophos"/>
    <property type="match status" value="1"/>
</dbReference>
<dbReference type="CDD" id="cd07385">
    <property type="entry name" value="MPP_YkuE_C"/>
    <property type="match status" value="1"/>
</dbReference>
<sequence>MHPEIETPMTRREFLRKGRNWTLLAGVGLAGADALLEGHWIELRRVRIQLPSLPTAFHGLRVVHVTDTHVGGGFFDAGDLQDVIDRVNALDPDVVCFTGDLVDDQYDRMDDIARALGTCKARYGKYAILGNHDFRQRDQVLQAFTEGGFEALVNRSVVIEAQGQELYIAGLDDFLKGKADVEKAIAGIPPDRCIVLLVHEPDLADRIAQYPIALQLSGHSHGGQVRLPFYGPILTPSMGKKYVEGLFAIGSNGFQLHVSRGIGTQTLPVRFFCRPDISVLTLESVR</sequence>
<dbReference type="InterPro" id="IPR051158">
    <property type="entry name" value="Metallophosphoesterase_sf"/>
</dbReference>
<dbReference type="RefSeq" id="WP_109689006.1">
    <property type="nucleotide sequence ID" value="NZ_QGGL01000008.1"/>
</dbReference>
<evidence type="ECO:0000313" key="5">
    <source>
        <dbReference type="Proteomes" id="UP000245634"/>
    </source>
</evidence>
<dbReference type="PANTHER" id="PTHR31302:SF31">
    <property type="entry name" value="PHOSPHODIESTERASE YAEI"/>
    <property type="match status" value="1"/>
</dbReference>
<reference evidence="4 5" key="1">
    <citation type="submission" date="2018-05" db="EMBL/GenBank/DDBJ databases">
        <title>Genomic Encyclopedia of Type Strains, Phase IV (KMG-IV): sequencing the most valuable type-strain genomes for metagenomic binning, comparative biology and taxonomic classification.</title>
        <authorList>
            <person name="Goeker M."/>
        </authorList>
    </citation>
    <scope>NUCLEOTIDE SEQUENCE [LARGE SCALE GENOMIC DNA]</scope>
    <source>
        <strain evidence="4 5">DSM 18773</strain>
    </source>
</reference>
<dbReference type="PANTHER" id="PTHR31302">
    <property type="entry name" value="TRANSMEMBRANE PROTEIN WITH METALLOPHOSPHOESTERASE DOMAIN-RELATED"/>
    <property type="match status" value="1"/>
</dbReference>
<protein>
    <recommendedName>
        <fullName evidence="3">Calcineurin-like phosphoesterase domain-containing protein</fullName>
    </recommendedName>
</protein>
<proteinExistence type="predicted"/>
<evidence type="ECO:0000313" key="4">
    <source>
        <dbReference type="EMBL" id="PWK13057.1"/>
    </source>
</evidence>
<evidence type="ECO:0000256" key="1">
    <source>
        <dbReference type="ARBA" id="ARBA00022723"/>
    </source>
</evidence>
<keyword evidence="2" id="KW-0378">Hydrolase</keyword>
<dbReference type="Proteomes" id="UP000245634">
    <property type="component" value="Unassembled WGS sequence"/>
</dbReference>
<dbReference type="InterPro" id="IPR004843">
    <property type="entry name" value="Calcineurin-like_PHP"/>
</dbReference>
<name>A0A316D8P4_9BACL</name>
<dbReference type="Gene3D" id="3.60.21.10">
    <property type="match status" value="1"/>
</dbReference>
<evidence type="ECO:0000259" key="3">
    <source>
        <dbReference type="Pfam" id="PF00149"/>
    </source>
</evidence>
<dbReference type="GO" id="GO:0016020">
    <property type="term" value="C:membrane"/>
    <property type="evidence" value="ECO:0007669"/>
    <property type="project" value="GOC"/>
</dbReference>
<dbReference type="SUPFAM" id="SSF56300">
    <property type="entry name" value="Metallo-dependent phosphatases"/>
    <property type="match status" value="1"/>
</dbReference>
<feature type="domain" description="Calcineurin-like phosphoesterase" evidence="3">
    <location>
        <begin position="60"/>
        <end position="222"/>
    </location>
</feature>
<keyword evidence="1" id="KW-0479">Metal-binding</keyword>
<comment type="caution">
    <text evidence="4">The sequence shown here is derived from an EMBL/GenBank/DDBJ whole genome shotgun (WGS) entry which is preliminary data.</text>
</comment>
<keyword evidence="5" id="KW-1185">Reference proteome</keyword>
<dbReference type="EMBL" id="QGGL01000008">
    <property type="protein sequence ID" value="PWK13057.1"/>
    <property type="molecule type" value="Genomic_DNA"/>
</dbReference>